<accession>A0A841FRU9</accession>
<gene>
    <name evidence="2" type="ORF">HNR73_006864</name>
</gene>
<organism evidence="2 3">
    <name type="scientific">Phytomonospora endophytica</name>
    <dbReference type="NCBI Taxonomy" id="714109"/>
    <lineage>
        <taxon>Bacteria</taxon>
        <taxon>Bacillati</taxon>
        <taxon>Actinomycetota</taxon>
        <taxon>Actinomycetes</taxon>
        <taxon>Micromonosporales</taxon>
        <taxon>Micromonosporaceae</taxon>
        <taxon>Phytomonospora</taxon>
    </lineage>
</organism>
<dbReference type="RefSeq" id="WP_184791939.1">
    <property type="nucleotide sequence ID" value="NZ_BONT01000055.1"/>
</dbReference>
<dbReference type="GO" id="GO:0016042">
    <property type="term" value="P:lipid catabolic process"/>
    <property type="evidence" value="ECO:0007669"/>
    <property type="project" value="InterPro"/>
</dbReference>
<dbReference type="AlphaFoldDB" id="A0A841FRU9"/>
<dbReference type="PANTHER" id="PTHR34853">
    <property type="match status" value="1"/>
</dbReference>
<dbReference type="PANTHER" id="PTHR34853:SF1">
    <property type="entry name" value="LIPASE 5"/>
    <property type="match status" value="1"/>
</dbReference>
<keyword evidence="1" id="KW-0732">Signal</keyword>
<protein>
    <recommendedName>
        <fullName evidence="4">Lipase</fullName>
    </recommendedName>
</protein>
<proteinExistence type="predicted"/>
<feature type="signal peptide" evidence="1">
    <location>
        <begin position="1"/>
        <end position="26"/>
    </location>
</feature>
<evidence type="ECO:0000256" key="1">
    <source>
        <dbReference type="SAM" id="SignalP"/>
    </source>
</evidence>
<evidence type="ECO:0000313" key="2">
    <source>
        <dbReference type="EMBL" id="MBB6038975.1"/>
    </source>
</evidence>
<dbReference type="SUPFAM" id="SSF53474">
    <property type="entry name" value="alpha/beta-Hydrolases"/>
    <property type="match status" value="1"/>
</dbReference>
<dbReference type="GO" id="GO:0004806">
    <property type="term" value="F:triacylglycerol lipase activity"/>
    <property type="evidence" value="ECO:0007669"/>
    <property type="project" value="InterPro"/>
</dbReference>
<dbReference type="PIRSF" id="PIRSF029171">
    <property type="entry name" value="Esterase_LipA"/>
    <property type="match status" value="1"/>
</dbReference>
<evidence type="ECO:0008006" key="4">
    <source>
        <dbReference type="Google" id="ProtNLM"/>
    </source>
</evidence>
<dbReference type="Proteomes" id="UP000548476">
    <property type="component" value="Unassembled WGS sequence"/>
</dbReference>
<reference evidence="2 3" key="1">
    <citation type="submission" date="2020-08" db="EMBL/GenBank/DDBJ databases">
        <title>Genomic Encyclopedia of Type Strains, Phase IV (KMG-IV): sequencing the most valuable type-strain genomes for metagenomic binning, comparative biology and taxonomic classification.</title>
        <authorList>
            <person name="Goeker M."/>
        </authorList>
    </citation>
    <scope>NUCLEOTIDE SEQUENCE [LARGE SCALE GENOMIC DNA]</scope>
    <source>
        <strain evidence="2 3">YIM 65646</strain>
    </source>
</reference>
<sequence length="405" mass="42871">MNRTTKALAVTTAAALLLATPGLAAAAGHHHSGRGELLSGEFVRTVPVTELRTGLADEGFDTSTVRYPVDLYRLEYATVDAVGEATTASGLLALPHNRDRSLTPVSFTHGTESTKEGVPSLPGDVWDQAPSWTYASAGFAAVAPDYLGLGTGPGLHPWMDLPSETTASMDMLRAADEKVAGLGRRLDRDVMVTGFSQGASAALGLARVLDEGRDDAGRHRFELGAVAAISGAYHLGGEEIPALLAGELHKKLSVIYTAYLLVSWDRLHDLYDSPSEVFEETYAGTVEGLFDGYTSGEDLFNGLPNSLDDLITEEGEALLENPGGDFADALAVGDAQCSDWRPKAPVRLYVTPTDAEAAASNTDACRADFADSGKKVRVVDVGDTDHTDSNKRGTADAVRWFLSLA</sequence>
<dbReference type="InterPro" id="IPR029058">
    <property type="entry name" value="AB_hydrolase_fold"/>
</dbReference>
<evidence type="ECO:0000313" key="3">
    <source>
        <dbReference type="Proteomes" id="UP000548476"/>
    </source>
</evidence>
<feature type="chain" id="PRO_5032469747" description="Lipase" evidence="1">
    <location>
        <begin position="27"/>
        <end position="405"/>
    </location>
</feature>
<dbReference type="EMBL" id="JACHGT010000019">
    <property type="protein sequence ID" value="MBB6038975.1"/>
    <property type="molecule type" value="Genomic_DNA"/>
</dbReference>
<dbReference type="InterPro" id="IPR005152">
    <property type="entry name" value="Lipase_secreted"/>
</dbReference>
<dbReference type="Gene3D" id="1.10.260.160">
    <property type="match status" value="1"/>
</dbReference>
<dbReference type="Gene3D" id="3.40.50.1820">
    <property type="entry name" value="alpha/beta hydrolase"/>
    <property type="match status" value="1"/>
</dbReference>
<keyword evidence="3" id="KW-1185">Reference proteome</keyword>
<comment type="caution">
    <text evidence="2">The sequence shown here is derived from an EMBL/GenBank/DDBJ whole genome shotgun (WGS) entry which is preliminary data.</text>
</comment>
<name>A0A841FRU9_9ACTN</name>